<proteinExistence type="predicted"/>
<evidence type="ECO:0000256" key="2">
    <source>
        <dbReference type="ARBA" id="ARBA00022475"/>
    </source>
</evidence>
<feature type="transmembrane region" description="Helical" evidence="6">
    <location>
        <begin position="188"/>
        <end position="208"/>
    </location>
</feature>
<keyword evidence="4 6" id="KW-1133">Transmembrane helix</keyword>
<dbReference type="PANTHER" id="PTHR32196:SF72">
    <property type="entry name" value="RIBOSE IMPORT PERMEASE PROTEIN RBSC"/>
    <property type="match status" value="1"/>
</dbReference>
<evidence type="ECO:0000313" key="8">
    <source>
        <dbReference type="Proteomes" id="UP000467240"/>
    </source>
</evidence>
<dbReference type="RefSeq" id="WP_158040176.1">
    <property type="nucleotide sequence ID" value="NZ_JACCFV010000001.1"/>
</dbReference>
<feature type="transmembrane region" description="Helical" evidence="6">
    <location>
        <begin position="150"/>
        <end position="168"/>
    </location>
</feature>
<feature type="transmembrane region" description="Helical" evidence="6">
    <location>
        <begin position="271"/>
        <end position="287"/>
    </location>
</feature>
<evidence type="ECO:0000256" key="1">
    <source>
        <dbReference type="ARBA" id="ARBA00004651"/>
    </source>
</evidence>
<evidence type="ECO:0000256" key="4">
    <source>
        <dbReference type="ARBA" id="ARBA00022989"/>
    </source>
</evidence>
<name>A0A7J5BUJ3_9MICO</name>
<dbReference type="GO" id="GO:0005886">
    <property type="term" value="C:plasma membrane"/>
    <property type="evidence" value="ECO:0007669"/>
    <property type="project" value="UniProtKB-SubCell"/>
</dbReference>
<comment type="subcellular location">
    <subcellularLocation>
        <location evidence="1">Cell membrane</location>
        <topology evidence="1">Multi-pass membrane protein</topology>
    </subcellularLocation>
</comment>
<evidence type="ECO:0000313" key="7">
    <source>
        <dbReference type="EMBL" id="KAB1658019.1"/>
    </source>
</evidence>
<accession>A0A7J5BUJ3</accession>
<dbReference type="EMBL" id="WBJZ01000007">
    <property type="protein sequence ID" value="KAB1658019.1"/>
    <property type="molecule type" value="Genomic_DNA"/>
</dbReference>
<dbReference type="AlphaFoldDB" id="A0A7J5BUJ3"/>
<feature type="transmembrane region" description="Helical" evidence="6">
    <location>
        <begin position="319"/>
        <end position="338"/>
    </location>
</feature>
<feature type="transmembrane region" description="Helical" evidence="6">
    <location>
        <begin position="72"/>
        <end position="99"/>
    </location>
</feature>
<dbReference type="Proteomes" id="UP000467240">
    <property type="component" value="Unassembled WGS sequence"/>
</dbReference>
<dbReference type="OrthoDB" id="6844941at2"/>
<dbReference type="InterPro" id="IPR001851">
    <property type="entry name" value="ABC_transp_permease"/>
</dbReference>
<reference evidence="7 8" key="1">
    <citation type="submission" date="2019-09" db="EMBL/GenBank/DDBJ databases">
        <title>Phylogeny of genus Pseudoclavibacter and closely related genus.</title>
        <authorList>
            <person name="Li Y."/>
        </authorList>
    </citation>
    <scope>NUCLEOTIDE SEQUENCE [LARGE SCALE GENOMIC DNA]</scope>
    <source>
        <strain evidence="7 8">DSM 23821</strain>
    </source>
</reference>
<evidence type="ECO:0000256" key="6">
    <source>
        <dbReference type="SAM" id="Phobius"/>
    </source>
</evidence>
<feature type="transmembrane region" description="Helical" evidence="6">
    <location>
        <begin position="119"/>
        <end position="143"/>
    </location>
</feature>
<keyword evidence="3 6" id="KW-0812">Transmembrane</keyword>
<keyword evidence="5 6" id="KW-0472">Membrane</keyword>
<gene>
    <name evidence="7" type="ORF">F8O01_07075</name>
</gene>
<protein>
    <submittedName>
        <fullName evidence="7">ABC transporter permease</fullName>
    </submittedName>
</protein>
<dbReference type="CDD" id="cd06579">
    <property type="entry name" value="TM_PBP1_transp_AraH_like"/>
    <property type="match status" value="1"/>
</dbReference>
<organism evidence="7 8">
    <name type="scientific">Pseudoclavibacter chungangensis</name>
    <dbReference type="NCBI Taxonomy" id="587635"/>
    <lineage>
        <taxon>Bacteria</taxon>
        <taxon>Bacillati</taxon>
        <taxon>Actinomycetota</taxon>
        <taxon>Actinomycetes</taxon>
        <taxon>Micrococcales</taxon>
        <taxon>Microbacteriaceae</taxon>
        <taxon>Pseudoclavibacter</taxon>
    </lineage>
</organism>
<dbReference type="Pfam" id="PF02653">
    <property type="entry name" value="BPD_transp_2"/>
    <property type="match status" value="1"/>
</dbReference>
<dbReference type="GO" id="GO:0022857">
    <property type="term" value="F:transmembrane transporter activity"/>
    <property type="evidence" value="ECO:0007669"/>
    <property type="project" value="InterPro"/>
</dbReference>
<sequence length="348" mass="35410">MTRLDKTISAAATAVPETDTRSGRAERLRALVSSERVPVPALLVLLVIAIVMLVVNPVFLSPGNLRGIAEQSAVPIVVAVGMTFVILMGGIDLSLPGVMAAVSLVTALTLANDRTGLDLGLWSIPLGCAVGAALGLLAGLSVAVLKVPSFIVTIGTWQIGLGIGLLLFGAKPPRILDDGVRQLVNGTVLGVAGAVWIALAVVVLGWLLETPTRFGRYAFVIGGSEEIARLSGVPVRRYRAASFAVAGGTAGLAAVLATLRTGVGDVGMGDSLLFTTIAGIVIGGTLLTGGKGGVVHSVVGVVVIVVISNAMVLGGVSSYIQQAVQGGVVIVAAALSLWRLRARLRVVK</sequence>
<feature type="transmembrane region" description="Helical" evidence="6">
    <location>
        <begin position="238"/>
        <end position="259"/>
    </location>
</feature>
<evidence type="ECO:0000256" key="5">
    <source>
        <dbReference type="ARBA" id="ARBA00023136"/>
    </source>
</evidence>
<feature type="transmembrane region" description="Helical" evidence="6">
    <location>
        <begin position="294"/>
        <end position="313"/>
    </location>
</feature>
<feature type="transmembrane region" description="Helical" evidence="6">
    <location>
        <begin position="39"/>
        <end position="60"/>
    </location>
</feature>
<dbReference type="PANTHER" id="PTHR32196">
    <property type="entry name" value="ABC TRANSPORTER PERMEASE PROTEIN YPHD-RELATED-RELATED"/>
    <property type="match status" value="1"/>
</dbReference>
<keyword evidence="8" id="KW-1185">Reference proteome</keyword>
<keyword evidence="2" id="KW-1003">Cell membrane</keyword>
<comment type="caution">
    <text evidence="7">The sequence shown here is derived from an EMBL/GenBank/DDBJ whole genome shotgun (WGS) entry which is preliminary data.</text>
</comment>
<evidence type="ECO:0000256" key="3">
    <source>
        <dbReference type="ARBA" id="ARBA00022692"/>
    </source>
</evidence>